<dbReference type="AlphaFoldDB" id="K2NXZ4"/>
<reference evidence="1 2" key="1">
    <citation type="journal article" date="2012" name="J. Bacteriol.">
        <title>Genome Sequence of Nitratireductor indicus Type Strain C115.</title>
        <authorList>
            <person name="Lai Q."/>
            <person name="Li G."/>
            <person name="Yu Z."/>
            <person name="Shao Z."/>
        </authorList>
    </citation>
    <scope>NUCLEOTIDE SEQUENCE [LARGE SCALE GENOMIC DNA]</scope>
    <source>
        <strain evidence="1 2">C115</strain>
    </source>
</reference>
<evidence type="ECO:0000313" key="1">
    <source>
        <dbReference type="EMBL" id="EKF39951.1"/>
    </source>
</evidence>
<dbReference type="STRING" id="721133.SAMN05216176_11775"/>
<name>K2NXZ4_9HYPH</name>
<dbReference type="OrthoDB" id="7774124at2"/>
<sequence>MSLPKTGGRGAAVVMVCYDPVGNPTVYTNWCGAKNFSLSIDNEIQSEKVGDCEDWSAPVVTVKEYSGQNITATMEATWTSATHKETSAWALEQKKLPVRIHFPAAAVGEVEYYDGLAMLQNLTLGEIGSVEGNKITETINLDFDGSISVTAKA</sequence>
<proteinExistence type="predicted"/>
<protein>
    <submittedName>
        <fullName evidence="1">Uncharacterized protein</fullName>
    </submittedName>
</protein>
<accession>K2NXZ4</accession>
<organism evidence="1 2">
    <name type="scientific">Nitratireductor indicus C115</name>
    <dbReference type="NCBI Taxonomy" id="1231190"/>
    <lineage>
        <taxon>Bacteria</taxon>
        <taxon>Pseudomonadati</taxon>
        <taxon>Pseudomonadota</taxon>
        <taxon>Alphaproteobacteria</taxon>
        <taxon>Hyphomicrobiales</taxon>
        <taxon>Phyllobacteriaceae</taxon>
        <taxon>Nitratireductor</taxon>
    </lineage>
</organism>
<gene>
    <name evidence="1" type="ORF">NA8A_23302</name>
</gene>
<dbReference type="EMBL" id="AMSI01000032">
    <property type="protein sequence ID" value="EKF39951.1"/>
    <property type="molecule type" value="Genomic_DNA"/>
</dbReference>
<comment type="caution">
    <text evidence="1">The sequence shown here is derived from an EMBL/GenBank/DDBJ whole genome shotgun (WGS) entry which is preliminary data.</text>
</comment>
<dbReference type="PATRIC" id="fig|1231190.3.peg.4800"/>
<dbReference type="RefSeq" id="WP_009452897.1">
    <property type="nucleotide sequence ID" value="NZ_AMSI01000032.1"/>
</dbReference>
<keyword evidence="2" id="KW-1185">Reference proteome</keyword>
<dbReference type="eggNOG" id="ENOG5034BBP">
    <property type="taxonomic scope" value="Bacteria"/>
</dbReference>
<dbReference type="Proteomes" id="UP000007374">
    <property type="component" value="Unassembled WGS sequence"/>
</dbReference>
<evidence type="ECO:0000313" key="2">
    <source>
        <dbReference type="Proteomes" id="UP000007374"/>
    </source>
</evidence>